<name>A0ABU5J683_9ACTN</name>
<dbReference type="InterPro" id="IPR016163">
    <property type="entry name" value="Ald_DH_C"/>
</dbReference>
<dbReference type="PANTHER" id="PTHR43353:SF5">
    <property type="entry name" value="SUCCINATE-SEMIALDEHYDE DEHYDROGENASE, MITOCHONDRIAL"/>
    <property type="match status" value="1"/>
</dbReference>
<dbReference type="PROSITE" id="PS00070">
    <property type="entry name" value="ALDEHYDE_DEHYDR_CYS"/>
    <property type="match status" value="1"/>
</dbReference>
<organism evidence="3 4">
    <name type="scientific">Micromonospora sicca</name>
    <dbReference type="NCBI Taxonomy" id="2202420"/>
    <lineage>
        <taxon>Bacteria</taxon>
        <taxon>Bacillati</taxon>
        <taxon>Actinomycetota</taxon>
        <taxon>Actinomycetes</taxon>
        <taxon>Micromonosporales</taxon>
        <taxon>Micromonosporaceae</taxon>
        <taxon>Micromonospora</taxon>
    </lineage>
</organism>
<reference evidence="3 4" key="1">
    <citation type="submission" date="2023-12" db="EMBL/GenBank/DDBJ databases">
        <title>Micromonospora sp. nov., isolated from Atacama Desert.</title>
        <authorList>
            <person name="Carro L."/>
            <person name="Golinska P."/>
            <person name="Klenk H.-P."/>
            <person name="Goodfellow M."/>
        </authorList>
    </citation>
    <scope>NUCLEOTIDE SEQUENCE [LARGE SCALE GENOMIC DNA]</scope>
    <source>
        <strain evidence="3 4">4G53</strain>
    </source>
</reference>
<comment type="caution">
    <text evidence="3">The sequence shown here is derived from an EMBL/GenBank/DDBJ whole genome shotgun (WGS) entry which is preliminary data.</text>
</comment>
<dbReference type="SUPFAM" id="SSF53720">
    <property type="entry name" value="ALDH-like"/>
    <property type="match status" value="1"/>
</dbReference>
<evidence type="ECO:0000313" key="3">
    <source>
        <dbReference type="EMBL" id="MDZ5488047.1"/>
    </source>
</evidence>
<dbReference type="InterPro" id="IPR016161">
    <property type="entry name" value="Ald_DH/histidinol_DH"/>
</dbReference>
<dbReference type="InterPro" id="IPR050740">
    <property type="entry name" value="Aldehyde_DH_Superfamily"/>
</dbReference>
<dbReference type="PANTHER" id="PTHR43353">
    <property type="entry name" value="SUCCINATE-SEMIALDEHYDE DEHYDROGENASE, MITOCHONDRIAL"/>
    <property type="match status" value="1"/>
</dbReference>
<protein>
    <submittedName>
        <fullName evidence="3">Aldehyde dehydrogenase family protein</fullName>
    </submittedName>
</protein>
<keyword evidence="1" id="KW-0560">Oxidoreductase</keyword>
<sequence>MPPDHARCPSFEDHDHAMDEPMEAKLRHNGEACTAANRFYVHEAMARSFAGRLAERSRDLVVGRGVDESVTLGPLIDRTAVTS</sequence>
<dbReference type="InterPro" id="IPR016160">
    <property type="entry name" value="Ald_DH_CS_CYS"/>
</dbReference>
<evidence type="ECO:0000259" key="2">
    <source>
        <dbReference type="Pfam" id="PF00171"/>
    </source>
</evidence>
<dbReference type="InterPro" id="IPR015590">
    <property type="entry name" value="Aldehyde_DH_dom"/>
</dbReference>
<evidence type="ECO:0000313" key="4">
    <source>
        <dbReference type="Proteomes" id="UP001290101"/>
    </source>
</evidence>
<dbReference type="Proteomes" id="UP001290101">
    <property type="component" value="Unassembled WGS sequence"/>
</dbReference>
<proteinExistence type="predicted"/>
<gene>
    <name evidence="3" type="ORF">U2F25_00975</name>
</gene>
<accession>A0ABU5J683</accession>
<dbReference type="RefSeq" id="WP_322438726.1">
    <property type="nucleotide sequence ID" value="NZ_JAXOTQ010000001.1"/>
</dbReference>
<keyword evidence="4" id="KW-1185">Reference proteome</keyword>
<dbReference type="Gene3D" id="3.40.309.10">
    <property type="entry name" value="Aldehyde Dehydrogenase, Chain A, domain 2"/>
    <property type="match status" value="1"/>
</dbReference>
<dbReference type="Pfam" id="PF00171">
    <property type="entry name" value="Aldedh"/>
    <property type="match status" value="1"/>
</dbReference>
<feature type="domain" description="Aldehyde dehydrogenase" evidence="2">
    <location>
        <begin position="13"/>
        <end position="81"/>
    </location>
</feature>
<dbReference type="EMBL" id="JAXOTQ010000001">
    <property type="protein sequence ID" value="MDZ5488047.1"/>
    <property type="molecule type" value="Genomic_DNA"/>
</dbReference>
<evidence type="ECO:0000256" key="1">
    <source>
        <dbReference type="ARBA" id="ARBA00023002"/>
    </source>
</evidence>